<name>A0A2P2J131_RHIMU</name>
<proteinExistence type="predicted"/>
<sequence length="71" mass="8414">MSLLQEVLSFKIMAIPVPTDICTRRRLCVLQLLMKKKLKWQCLKYLNLLANGVIVWKYILHCHHLRQCLGH</sequence>
<dbReference type="EMBL" id="GGEC01006686">
    <property type="protein sequence ID" value="MBW87169.1"/>
    <property type="molecule type" value="Transcribed_RNA"/>
</dbReference>
<evidence type="ECO:0000313" key="1">
    <source>
        <dbReference type="EMBL" id="MBW87169.1"/>
    </source>
</evidence>
<accession>A0A2P2J131</accession>
<dbReference type="AlphaFoldDB" id="A0A2P2J131"/>
<reference evidence="1" key="1">
    <citation type="submission" date="2018-02" db="EMBL/GenBank/DDBJ databases">
        <title>Rhizophora mucronata_Transcriptome.</title>
        <authorList>
            <person name="Meera S.P."/>
            <person name="Sreeshan A."/>
            <person name="Augustine A."/>
        </authorList>
    </citation>
    <scope>NUCLEOTIDE SEQUENCE</scope>
    <source>
        <tissue evidence="1">Leaf</tissue>
    </source>
</reference>
<protein>
    <submittedName>
        <fullName evidence="1">Uncharacterized protein MANES_01G209800</fullName>
    </submittedName>
</protein>
<organism evidence="1">
    <name type="scientific">Rhizophora mucronata</name>
    <name type="common">Asiatic mangrove</name>
    <dbReference type="NCBI Taxonomy" id="61149"/>
    <lineage>
        <taxon>Eukaryota</taxon>
        <taxon>Viridiplantae</taxon>
        <taxon>Streptophyta</taxon>
        <taxon>Embryophyta</taxon>
        <taxon>Tracheophyta</taxon>
        <taxon>Spermatophyta</taxon>
        <taxon>Magnoliopsida</taxon>
        <taxon>eudicotyledons</taxon>
        <taxon>Gunneridae</taxon>
        <taxon>Pentapetalae</taxon>
        <taxon>rosids</taxon>
        <taxon>fabids</taxon>
        <taxon>Malpighiales</taxon>
        <taxon>Rhizophoraceae</taxon>
        <taxon>Rhizophora</taxon>
    </lineage>
</organism>